<dbReference type="Proteomes" id="UP000635142">
    <property type="component" value="Unassembled WGS sequence"/>
</dbReference>
<proteinExistence type="predicted"/>
<protein>
    <submittedName>
        <fullName evidence="2">Uncharacterized protein</fullName>
    </submittedName>
</protein>
<evidence type="ECO:0000256" key="1">
    <source>
        <dbReference type="SAM" id="Phobius"/>
    </source>
</evidence>
<name>A0A927HDF4_9RHOB</name>
<feature type="transmembrane region" description="Helical" evidence="1">
    <location>
        <begin position="12"/>
        <end position="32"/>
    </location>
</feature>
<organism evidence="2 3">
    <name type="scientific">Sulfitobacter aestuariivivens</name>
    <dbReference type="NCBI Taxonomy" id="2766981"/>
    <lineage>
        <taxon>Bacteria</taxon>
        <taxon>Pseudomonadati</taxon>
        <taxon>Pseudomonadota</taxon>
        <taxon>Alphaproteobacteria</taxon>
        <taxon>Rhodobacterales</taxon>
        <taxon>Roseobacteraceae</taxon>
        <taxon>Sulfitobacter</taxon>
    </lineage>
</organism>
<accession>A0A927HDF4</accession>
<evidence type="ECO:0000313" key="3">
    <source>
        <dbReference type="Proteomes" id="UP000635142"/>
    </source>
</evidence>
<dbReference type="AlphaFoldDB" id="A0A927HDF4"/>
<dbReference type="EMBL" id="JACTAG010000001">
    <property type="protein sequence ID" value="MBD3663622.1"/>
    <property type="molecule type" value="Genomic_DNA"/>
</dbReference>
<evidence type="ECO:0000313" key="2">
    <source>
        <dbReference type="EMBL" id="MBD3663622.1"/>
    </source>
</evidence>
<reference evidence="2" key="1">
    <citation type="submission" date="2020-08" db="EMBL/GenBank/DDBJ databases">
        <title>Sulfitobacter aestuariivivens sp. nov., isolated from a tidal flat.</title>
        <authorList>
            <person name="Park S."/>
            <person name="Yoon J.-H."/>
        </authorList>
    </citation>
    <scope>NUCLEOTIDE SEQUENCE</scope>
    <source>
        <strain evidence="2">TSTF-M16</strain>
    </source>
</reference>
<keyword evidence="3" id="KW-1185">Reference proteome</keyword>
<comment type="caution">
    <text evidence="2">The sequence shown here is derived from an EMBL/GenBank/DDBJ whole genome shotgun (WGS) entry which is preliminary data.</text>
</comment>
<keyword evidence="1" id="KW-0472">Membrane</keyword>
<feature type="transmembrane region" description="Helical" evidence="1">
    <location>
        <begin position="38"/>
        <end position="57"/>
    </location>
</feature>
<gene>
    <name evidence="2" type="ORF">H9Q16_06785</name>
</gene>
<sequence>MTLDDFTYQRSGRSWAGLIVIGVVWCVLLVLYGWFDAAWWIVLALAAFTIPAVLDLLHDTQSGLRLSDDTLSWFTGKRDADVALSQIHHVRLDTRLDFSVRASLVLKSGRKLRLPFEATPPHEAFEKALQARGMKVERHHFQLFQ</sequence>
<keyword evidence="1" id="KW-0812">Transmembrane</keyword>
<keyword evidence="1" id="KW-1133">Transmembrane helix</keyword>